<dbReference type="Gene3D" id="1.10.287.130">
    <property type="match status" value="1"/>
</dbReference>
<dbReference type="InterPro" id="IPR004358">
    <property type="entry name" value="Sig_transdc_His_kin-like_C"/>
</dbReference>
<evidence type="ECO:0000256" key="4">
    <source>
        <dbReference type="ARBA" id="ARBA00022777"/>
    </source>
</evidence>
<evidence type="ECO:0000313" key="8">
    <source>
        <dbReference type="EMBL" id="AHF17958.1"/>
    </source>
</evidence>
<dbReference type="InterPro" id="IPR005467">
    <property type="entry name" value="His_kinase_dom"/>
</dbReference>
<dbReference type="Gene3D" id="3.30.565.10">
    <property type="entry name" value="Histidine kinase-like ATPase, C-terminal domain"/>
    <property type="match status" value="1"/>
</dbReference>
<organism evidence="8 9">
    <name type="scientific">Niabella soli DSM 19437</name>
    <dbReference type="NCBI Taxonomy" id="929713"/>
    <lineage>
        <taxon>Bacteria</taxon>
        <taxon>Pseudomonadati</taxon>
        <taxon>Bacteroidota</taxon>
        <taxon>Chitinophagia</taxon>
        <taxon>Chitinophagales</taxon>
        <taxon>Chitinophagaceae</taxon>
        <taxon>Niabella</taxon>
    </lineage>
</organism>
<dbReference type="InterPro" id="IPR036097">
    <property type="entry name" value="HisK_dim/P_sf"/>
</dbReference>
<dbReference type="KEGG" id="nso:NIASO_17550"/>
<proteinExistence type="predicted"/>
<feature type="transmembrane region" description="Helical" evidence="6">
    <location>
        <begin position="29"/>
        <end position="49"/>
    </location>
</feature>
<dbReference type="SUPFAM" id="SSF55874">
    <property type="entry name" value="ATPase domain of HSP90 chaperone/DNA topoisomerase II/histidine kinase"/>
    <property type="match status" value="1"/>
</dbReference>
<evidence type="ECO:0000259" key="7">
    <source>
        <dbReference type="PROSITE" id="PS50109"/>
    </source>
</evidence>
<feature type="domain" description="Histidine kinase" evidence="7">
    <location>
        <begin position="429"/>
        <end position="644"/>
    </location>
</feature>
<keyword evidence="5" id="KW-0902">Two-component regulatory system</keyword>
<evidence type="ECO:0000256" key="6">
    <source>
        <dbReference type="SAM" id="Phobius"/>
    </source>
</evidence>
<dbReference type="InterPro" id="IPR011990">
    <property type="entry name" value="TPR-like_helical_dom_sf"/>
</dbReference>
<dbReference type="Pfam" id="PF02518">
    <property type="entry name" value="HATPase_c"/>
    <property type="match status" value="1"/>
</dbReference>
<dbReference type="InterPro" id="IPR003594">
    <property type="entry name" value="HATPase_dom"/>
</dbReference>
<dbReference type="InterPro" id="IPR036890">
    <property type="entry name" value="HATPase_C_sf"/>
</dbReference>
<dbReference type="SUPFAM" id="SSF47384">
    <property type="entry name" value="Homodimeric domain of signal transducing histidine kinase"/>
    <property type="match status" value="1"/>
</dbReference>
<keyword evidence="9" id="KW-1185">Reference proteome</keyword>
<dbReference type="EMBL" id="CP007035">
    <property type="protein sequence ID" value="AHF17958.1"/>
    <property type="molecule type" value="Genomic_DNA"/>
</dbReference>
<dbReference type="InterPro" id="IPR050736">
    <property type="entry name" value="Sensor_HK_Regulatory"/>
</dbReference>
<keyword evidence="4" id="KW-0418">Kinase</keyword>
<gene>
    <name evidence="8" type="ORF">NIASO_17550</name>
</gene>
<keyword evidence="3" id="KW-0808">Transferase</keyword>
<comment type="catalytic activity">
    <reaction evidence="1">
        <text>ATP + protein L-histidine = ADP + protein N-phospho-L-histidine.</text>
        <dbReference type="EC" id="2.7.13.3"/>
    </reaction>
</comment>
<dbReference type="PANTHER" id="PTHR43711:SF1">
    <property type="entry name" value="HISTIDINE KINASE 1"/>
    <property type="match status" value="1"/>
</dbReference>
<dbReference type="EC" id="2.7.13.3" evidence="2"/>
<dbReference type="STRING" id="929713.NIASO_17550"/>
<dbReference type="eggNOG" id="COG2205">
    <property type="taxonomic scope" value="Bacteria"/>
</dbReference>
<evidence type="ECO:0000256" key="5">
    <source>
        <dbReference type="ARBA" id="ARBA00023012"/>
    </source>
</evidence>
<evidence type="ECO:0000256" key="2">
    <source>
        <dbReference type="ARBA" id="ARBA00012438"/>
    </source>
</evidence>
<dbReference type="PROSITE" id="PS50109">
    <property type="entry name" value="HIS_KIN"/>
    <property type="match status" value="1"/>
</dbReference>
<keyword evidence="6" id="KW-1133">Transmembrane helix</keyword>
<dbReference type="HOGENOM" id="CLU_425026_0_0_10"/>
<keyword evidence="6" id="KW-0472">Membrane</keyword>
<feature type="transmembrane region" description="Helical" evidence="6">
    <location>
        <begin position="370"/>
        <end position="392"/>
    </location>
</feature>
<accession>W0F816</accession>
<reference evidence="8 9" key="1">
    <citation type="submission" date="2013-12" db="EMBL/GenBank/DDBJ databases">
        <authorList>
            <consortium name="DOE Joint Genome Institute"/>
            <person name="Eisen J."/>
            <person name="Huntemann M."/>
            <person name="Han J."/>
            <person name="Chen A."/>
            <person name="Kyrpides N."/>
            <person name="Mavromatis K."/>
            <person name="Markowitz V."/>
            <person name="Palaniappan K."/>
            <person name="Ivanova N."/>
            <person name="Schaumberg A."/>
            <person name="Pati A."/>
            <person name="Liolios K."/>
            <person name="Nordberg H.P."/>
            <person name="Cantor M.N."/>
            <person name="Hua S.X."/>
            <person name="Woyke T."/>
        </authorList>
    </citation>
    <scope>NUCLEOTIDE SEQUENCE [LARGE SCALE GENOMIC DNA]</scope>
    <source>
        <strain evidence="9">DSM 19437</strain>
    </source>
</reference>
<dbReference type="SMART" id="SM00387">
    <property type="entry name" value="HATPase_c"/>
    <property type="match status" value="1"/>
</dbReference>
<name>W0F816_9BACT</name>
<dbReference type="GO" id="GO:0000155">
    <property type="term" value="F:phosphorelay sensor kinase activity"/>
    <property type="evidence" value="ECO:0007669"/>
    <property type="project" value="InterPro"/>
</dbReference>
<keyword evidence="6" id="KW-0812">Transmembrane</keyword>
<evidence type="ECO:0000256" key="3">
    <source>
        <dbReference type="ARBA" id="ARBA00022679"/>
    </source>
</evidence>
<dbReference type="Gene3D" id="1.25.40.10">
    <property type="entry name" value="Tetratricopeptide repeat domain"/>
    <property type="match status" value="2"/>
</dbReference>
<sequence>MITIAAGLTIRGDWELFKNMNNRSYPYKLFLCVAFFIISLSAGAQLAAIRNLQRDLPLIKDSTDYVDALNKLGLLYYQKTWDSCYYYGRKANDIAKRIHYTSGIAGSLNVLGIYFSSTNQYLATRYYNQSLQLYQQLSDTANIGQLYNNLAVLSQSDNDMSTAIRLLRQASDVTRSLKKDSIRSVILLNLSIMDTTLSHSSADSLRGMAHQIIQKYQDTLLLRYFTFLRLTADLNTTKSDKNIAQLEDFARVLESDESNYLLPQVYTTLASAFAQKGKKDKALFYNNQALFRAQLNKNHSVIIFALENLKQFYADSDDYKTAYKYASLISDEKEKQQEYLKKSGYTYTNYVLREKNLQLAQNRSVAETRIIVISSILLIVLLSALIVIFRLYKKSRQSAAIQQQLSNTLQQHNQQLQSWDQFNNMLLGVMAHDIRSPFASIISLSTVMEADDSLSQEELRAVLHQLNEVSARGIQFMDGLLNWIKSKREDFKYTPRLLQVQEVLLEADAFFASRQKEKGLRLEIADPYSCTVAADKVMLTFILRNLLSNATQYAPQDSVISATITPQEQVVSIAITDQGQGMEQEKIASLFSLKNNDFTSNGLSKGAGLALIICQEMTKLMNGTLLVESSPGQGTTFRLGLPKG</sequence>
<protein>
    <recommendedName>
        <fullName evidence="2">histidine kinase</fullName>
        <ecNumber evidence="2">2.7.13.3</ecNumber>
    </recommendedName>
</protein>
<dbReference type="AlphaFoldDB" id="W0F816"/>
<dbReference type="PRINTS" id="PR00344">
    <property type="entry name" value="BCTRLSENSOR"/>
</dbReference>
<evidence type="ECO:0000313" key="9">
    <source>
        <dbReference type="Proteomes" id="UP000003586"/>
    </source>
</evidence>
<dbReference type="SUPFAM" id="SSF48452">
    <property type="entry name" value="TPR-like"/>
    <property type="match status" value="2"/>
</dbReference>
<dbReference type="Proteomes" id="UP000003586">
    <property type="component" value="Chromosome"/>
</dbReference>
<dbReference type="PANTHER" id="PTHR43711">
    <property type="entry name" value="TWO-COMPONENT HISTIDINE KINASE"/>
    <property type="match status" value="1"/>
</dbReference>
<evidence type="ECO:0000256" key="1">
    <source>
        <dbReference type="ARBA" id="ARBA00000085"/>
    </source>
</evidence>